<proteinExistence type="predicted"/>
<accession>A0AAV1HQT3</accession>
<evidence type="ECO:0000313" key="3">
    <source>
        <dbReference type="EMBL" id="CAK0735750.1"/>
    </source>
</evidence>
<dbReference type="Gene3D" id="2.60.120.340">
    <property type="entry name" value="Nucleoplasmin core domain"/>
    <property type="match status" value="1"/>
</dbReference>
<protein>
    <recommendedName>
        <fullName evidence="2">Nucleoplasmin-like domain-containing protein</fullName>
    </recommendedName>
</protein>
<name>A0AAV1HQT3_9CHLO</name>
<feature type="compositionally biased region" description="Acidic residues" evidence="1">
    <location>
        <begin position="269"/>
        <end position="308"/>
    </location>
</feature>
<feature type="compositionally biased region" description="Low complexity" evidence="1">
    <location>
        <begin position="212"/>
        <end position="226"/>
    </location>
</feature>
<dbReference type="EMBL" id="CAUYUE010000001">
    <property type="protein sequence ID" value="CAK0735750.1"/>
    <property type="molecule type" value="Genomic_DNA"/>
</dbReference>
<reference evidence="3 4" key="1">
    <citation type="submission" date="2023-10" db="EMBL/GenBank/DDBJ databases">
        <authorList>
            <person name="Maclean D."/>
            <person name="Macfadyen A."/>
        </authorList>
    </citation>
    <scope>NUCLEOTIDE SEQUENCE [LARGE SCALE GENOMIC DNA]</scope>
</reference>
<dbReference type="InterPro" id="IPR041232">
    <property type="entry name" value="NPL"/>
</dbReference>
<keyword evidence="4" id="KW-1185">Reference proteome</keyword>
<evidence type="ECO:0000313" key="4">
    <source>
        <dbReference type="Proteomes" id="UP001314263"/>
    </source>
</evidence>
<feature type="domain" description="Nucleoplasmin-like" evidence="2">
    <location>
        <begin position="9"/>
        <end position="97"/>
    </location>
</feature>
<feature type="compositionally biased region" description="Acidic residues" evidence="1">
    <location>
        <begin position="227"/>
        <end position="250"/>
    </location>
</feature>
<evidence type="ECO:0000256" key="1">
    <source>
        <dbReference type="SAM" id="MobiDB-lite"/>
    </source>
</evidence>
<dbReference type="Proteomes" id="UP001314263">
    <property type="component" value="Unassembled WGS sequence"/>
</dbReference>
<organism evidence="3 4">
    <name type="scientific">Coccomyxa viridis</name>
    <dbReference type="NCBI Taxonomy" id="1274662"/>
    <lineage>
        <taxon>Eukaryota</taxon>
        <taxon>Viridiplantae</taxon>
        <taxon>Chlorophyta</taxon>
        <taxon>core chlorophytes</taxon>
        <taxon>Trebouxiophyceae</taxon>
        <taxon>Trebouxiophyceae incertae sedis</taxon>
        <taxon>Coccomyxaceae</taxon>
        <taxon>Coccomyxa</taxon>
    </lineage>
</organism>
<feature type="region of interest" description="Disordered" evidence="1">
    <location>
        <begin position="104"/>
        <end position="354"/>
    </location>
</feature>
<gene>
    <name evidence="3" type="ORF">CVIRNUC_000633</name>
</gene>
<feature type="compositionally biased region" description="Acidic residues" evidence="1">
    <location>
        <begin position="112"/>
        <end position="130"/>
    </location>
</feature>
<dbReference type="AlphaFoldDB" id="A0AAV1HQT3"/>
<feature type="compositionally biased region" description="Acidic residues" evidence="1">
    <location>
        <begin position="154"/>
        <end position="173"/>
    </location>
</feature>
<sequence length="409" mass="45230">MEPQVEFIGWQIKPKEEVSVAEELEDESLVTIHITQVALGDAASNDRHTVFITNETGKFAIGTLDREKPHFSVDFMAAESDLIFSHTGSSDVYVTGYKTRSELMPDGLTYFDGEDPSDDDEDEDDEDDEQPPQAIPLGSKRRAALMAAQRARDEEDDDEDDEEDEEDDEDFNEEQQALLNAQEFSDLEDDDEDEEDDEDDEEDQQASRALRGLAPAGAPNGMGMAMMEDDDEDDEDEDDEEDDEDDEEDDQKNTSAAINRQFAAAQQAEADDEDDDDEDEDDEDDDEEEGDELLDDEEDDEDDDDLDEPAANVMLGGKRPMVPKTPQPAKKPKVEAKAPRSAPAKMGKGASETAEFQAKLIETLRSKGSMSISALGGIVKRPAGIPKFKKFLDESGAFKVDGSLNVSLA</sequence>
<evidence type="ECO:0000259" key="2">
    <source>
        <dbReference type="Pfam" id="PF17800"/>
    </source>
</evidence>
<feature type="compositionally biased region" description="Acidic residues" evidence="1">
    <location>
        <begin position="185"/>
        <end position="204"/>
    </location>
</feature>
<comment type="caution">
    <text evidence="3">The sequence shown here is derived from an EMBL/GenBank/DDBJ whole genome shotgun (WGS) entry which is preliminary data.</text>
</comment>
<dbReference type="Pfam" id="PF17800">
    <property type="entry name" value="NPL"/>
    <property type="match status" value="1"/>
</dbReference>